<comment type="caution">
    <text evidence="2">The sequence shown here is derived from an EMBL/GenBank/DDBJ whole genome shotgun (WGS) entry which is preliminary data.</text>
</comment>
<evidence type="ECO:0000313" key="3">
    <source>
        <dbReference type="Proteomes" id="UP000265520"/>
    </source>
</evidence>
<dbReference type="AlphaFoldDB" id="A0A392U248"/>
<feature type="compositionally biased region" description="Low complexity" evidence="1">
    <location>
        <begin position="7"/>
        <end position="17"/>
    </location>
</feature>
<name>A0A392U248_9FABA</name>
<evidence type="ECO:0000313" key="2">
    <source>
        <dbReference type="EMBL" id="MCI66466.1"/>
    </source>
</evidence>
<organism evidence="2 3">
    <name type="scientific">Trifolium medium</name>
    <dbReference type="NCBI Taxonomy" id="97028"/>
    <lineage>
        <taxon>Eukaryota</taxon>
        <taxon>Viridiplantae</taxon>
        <taxon>Streptophyta</taxon>
        <taxon>Embryophyta</taxon>
        <taxon>Tracheophyta</taxon>
        <taxon>Spermatophyta</taxon>
        <taxon>Magnoliopsida</taxon>
        <taxon>eudicotyledons</taxon>
        <taxon>Gunneridae</taxon>
        <taxon>Pentapetalae</taxon>
        <taxon>rosids</taxon>
        <taxon>fabids</taxon>
        <taxon>Fabales</taxon>
        <taxon>Fabaceae</taxon>
        <taxon>Papilionoideae</taxon>
        <taxon>50 kb inversion clade</taxon>
        <taxon>NPAAA clade</taxon>
        <taxon>Hologalegina</taxon>
        <taxon>IRL clade</taxon>
        <taxon>Trifolieae</taxon>
        <taxon>Trifolium</taxon>
    </lineage>
</organism>
<feature type="non-terminal residue" evidence="2">
    <location>
        <position position="24"/>
    </location>
</feature>
<evidence type="ECO:0000256" key="1">
    <source>
        <dbReference type="SAM" id="MobiDB-lite"/>
    </source>
</evidence>
<dbReference type="EMBL" id="LXQA010695975">
    <property type="protein sequence ID" value="MCI66466.1"/>
    <property type="molecule type" value="Genomic_DNA"/>
</dbReference>
<proteinExistence type="predicted"/>
<protein>
    <submittedName>
        <fullName evidence="2">Uncharacterized protein</fullName>
    </submittedName>
</protein>
<dbReference type="Proteomes" id="UP000265520">
    <property type="component" value="Unassembled WGS sequence"/>
</dbReference>
<keyword evidence="3" id="KW-1185">Reference proteome</keyword>
<accession>A0A392U248</accession>
<reference evidence="2 3" key="1">
    <citation type="journal article" date="2018" name="Front. Plant Sci.">
        <title>Red Clover (Trifolium pratense) and Zigzag Clover (T. medium) - A Picture of Genomic Similarities and Differences.</title>
        <authorList>
            <person name="Dluhosova J."/>
            <person name="Istvanek J."/>
            <person name="Nedelnik J."/>
            <person name="Repkova J."/>
        </authorList>
    </citation>
    <scope>NUCLEOTIDE SEQUENCE [LARGE SCALE GENOMIC DNA]</scope>
    <source>
        <strain evidence="3">cv. 10/8</strain>
        <tissue evidence="2">Leaf</tissue>
    </source>
</reference>
<sequence>MLMVKEGLANNNLLKGNKNNKESY</sequence>
<feature type="region of interest" description="Disordered" evidence="1">
    <location>
        <begin position="1"/>
        <end position="24"/>
    </location>
</feature>